<name>A0AAV9UQI1_9PEZI</name>
<evidence type="ECO:0000256" key="1">
    <source>
        <dbReference type="SAM" id="MobiDB-lite"/>
    </source>
</evidence>
<keyword evidence="3" id="KW-1185">Reference proteome</keyword>
<reference evidence="2 3" key="1">
    <citation type="submission" date="2019-10" db="EMBL/GenBank/DDBJ databases">
        <authorList>
            <person name="Palmer J.M."/>
        </authorList>
    </citation>
    <scope>NUCLEOTIDE SEQUENCE [LARGE SCALE GENOMIC DNA]</scope>
    <source>
        <strain evidence="2 3">TWF696</strain>
    </source>
</reference>
<dbReference type="Proteomes" id="UP001375240">
    <property type="component" value="Unassembled WGS sequence"/>
</dbReference>
<proteinExistence type="predicted"/>
<dbReference type="Gene3D" id="2.80.10.50">
    <property type="match status" value="1"/>
</dbReference>
<organism evidence="2 3">
    <name type="scientific">Orbilia brochopaga</name>
    <dbReference type="NCBI Taxonomy" id="3140254"/>
    <lineage>
        <taxon>Eukaryota</taxon>
        <taxon>Fungi</taxon>
        <taxon>Dikarya</taxon>
        <taxon>Ascomycota</taxon>
        <taxon>Pezizomycotina</taxon>
        <taxon>Orbiliomycetes</taxon>
        <taxon>Orbiliales</taxon>
        <taxon>Orbiliaceae</taxon>
        <taxon>Orbilia</taxon>
    </lineage>
</organism>
<protein>
    <submittedName>
        <fullName evidence="2">Uncharacterized protein</fullName>
    </submittedName>
</protein>
<feature type="region of interest" description="Disordered" evidence="1">
    <location>
        <begin position="1"/>
        <end position="31"/>
    </location>
</feature>
<evidence type="ECO:0000313" key="2">
    <source>
        <dbReference type="EMBL" id="KAK6346741.1"/>
    </source>
</evidence>
<dbReference type="AlphaFoldDB" id="A0AAV9UQI1"/>
<sequence length="203" mass="22733">MPAIAPASTANAPKDRDPPRGNGGPPPRELEEGIYIIVNTAGRDAGQKEVYISRPRNGDLEGGDGTKQVICLGSVPESDRWRVTKEKSRDGRTVYLLENKYDTVAERYGKLVGVPRDISGGGQVGPWRETRWEITPSRDSWLNEQKWNIRKATWRSGDEGLGWAVQMSGPRGVVYQNYQVNCVDLDKVPRELFDSTNFIFRKA</sequence>
<accession>A0AAV9UQI1</accession>
<dbReference type="EMBL" id="JAVHNQ010000005">
    <property type="protein sequence ID" value="KAK6346741.1"/>
    <property type="molecule type" value="Genomic_DNA"/>
</dbReference>
<gene>
    <name evidence="2" type="ORF">TWF696_006853</name>
</gene>
<evidence type="ECO:0000313" key="3">
    <source>
        <dbReference type="Proteomes" id="UP001375240"/>
    </source>
</evidence>
<comment type="caution">
    <text evidence="2">The sequence shown here is derived from an EMBL/GenBank/DDBJ whole genome shotgun (WGS) entry which is preliminary data.</text>
</comment>